<dbReference type="OrthoDB" id="382863at2759"/>
<organism evidence="5">
    <name type="scientific">Drosophila willistoni</name>
    <name type="common">Fruit fly</name>
    <dbReference type="NCBI Taxonomy" id="7260"/>
    <lineage>
        <taxon>Eukaryota</taxon>
        <taxon>Metazoa</taxon>
        <taxon>Ecdysozoa</taxon>
        <taxon>Arthropoda</taxon>
        <taxon>Hexapoda</taxon>
        <taxon>Insecta</taxon>
        <taxon>Pterygota</taxon>
        <taxon>Neoptera</taxon>
        <taxon>Endopterygota</taxon>
        <taxon>Diptera</taxon>
        <taxon>Brachycera</taxon>
        <taxon>Muscomorpha</taxon>
        <taxon>Ephydroidea</taxon>
        <taxon>Drosophilidae</taxon>
        <taxon>Drosophila</taxon>
        <taxon>Sophophora</taxon>
    </lineage>
</organism>
<name>B4MQB5_DROWI</name>
<dbReference type="eggNOG" id="ENOG502QSEC">
    <property type="taxonomic scope" value="Eukaryota"/>
</dbReference>
<dbReference type="PANTHER" id="PTHR21178">
    <property type="entry name" value="CILIA- AND FLAGELLA-ASSOCIATED PROTEIN 61"/>
    <property type="match status" value="1"/>
</dbReference>
<feature type="domain" description="CFAP61 dimerisation" evidence="3">
    <location>
        <begin position="1099"/>
        <end position="1211"/>
    </location>
</feature>
<dbReference type="HOGENOM" id="CLU_274326_0_0_1"/>
<feature type="domain" description="Cilia- and flagella-associated protein 61 N-terminal" evidence="2">
    <location>
        <begin position="6"/>
        <end position="284"/>
    </location>
</feature>
<dbReference type="PANTHER" id="PTHR21178:SF8">
    <property type="entry name" value="CILIA- AND FLAGELLA-ASSOCIATED PROTEIN 61"/>
    <property type="match status" value="1"/>
</dbReference>
<evidence type="ECO:0000313" key="5">
    <source>
        <dbReference type="Proteomes" id="UP000007798"/>
    </source>
</evidence>
<dbReference type="InterPro" id="IPR056299">
    <property type="entry name" value="CFAP61_dimer"/>
</dbReference>
<accession>B4MQB5</accession>
<evidence type="ECO:0000259" key="1">
    <source>
        <dbReference type="Pfam" id="PF07992"/>
    </source>
</evidence>
<dbReference type="InterPro" id="IPR036188">
    <property type="entry name" value="FAD/NAD-bd_sf"/>
</dbReference>
<dbReference type="Gene3D" id="3.50.50.60">
    <property type="entry name" value="FAD/NAD(P)-binding domain"/>
    <property type="match status" value="2"/>
</dbReference>
<reference evidence="4 5" key="1">
    <citation type="journal article" date="2007" name="Nature">
        <title>Evolution of genes and genomes on the Drosophila phylogeny.</title>
        <authorList>
            <consortium name="Drosophila 12 Genomes Consortium"/>
            <person name="Clark A.G."/>
            <person name="Eisen M.B."/>
            <person name="Smith D.R."/>
            <person name="Bergman C.M."/>
            <person name="Oliver B."/>
            <person name="Markow T.A."/>
            <person name="Kaufman T.C."/>
            <person name="Kellis M."/>
            <person name="Gelbart W."/>
            <person name="Iyer V.N."/>
            <person name="Pollard D.A."/>
            <person name="Sackton T.B."/>
            <person name="Larracuente A.M."/>
            <person name="Singh N.D."/>
            <person name="Abad J.P."/>
            <person name="Abt D.N."/>
            <person name="Adryan B."/>
            <person name="Aguade M."/>
            <person name="Akashi H."/>
            <person name="Anderson W.W."/>
            <person name="Aquadro C.F."/>
            <person name="Ardell D.H."/>
            <person name="Arguello R."/>
            <person name="Artieri C.G."/>
            <person name="Barbash D.A."/>
            <person name="Barker D."/>
            <person name="Barsanti P."/>
            <person name="Batterham P."/>
            <person name="Batzoglou S."/>
            <person name="Begun D."/>
            <person name="Bhutkar A."/>
            <person name="Blanco E."/>
            <person name="Bosak S.A."/>
            <person name="Bradley R.K."/>
            <person name="Brand A.D."/>
            <person name="Brent M.R."/>
            <person name="Brooks A.N."/>
            <person name="Brown R.H."/>
            <person name="Butlin R.K."/>
            <person name="Caggese C."/>
            <person name="Calvi B.R."/>
            <person name="Bernardo de Carvalho A."/>
            <person name="Caspi A."/>
            <person name="Castrezana S."/>
            <person name="Celniker S.E."/>
            <person name="Chang J.L."/>
            <person name="Chapple C."/>
            <person name="Chatterji S."/>
            <person name="Chinwalla A."/>
            <person name="Civetta A."/>
            <person name="Clifton S.W."/>
            <person name="Comeron J.M."/>
            <person name="Costello J.C."/>
            <person name="Coyne J.A."/>
            <person name="Daub J."/>
            <person name="David R.G."/>
            <person name="Delcher A.L."/>
            <person name="Delehaunty K."/>
            <person name="Do C.B."/>
            <person name="Ebling H."/>
            <person name="Edwards K."/>
            <person name="Eickbush T."/>
            <person name="Evans J.D."/>
            <person name="Filipski A."/>
            <person name="Findeiss S."/>
            <person name="Freyhult E."/>
            <person name="Fulton L."/>
            <person name="Fulton R."/>
            <person name="Garcia A.C."/>
            <person name="Gardiner A."/>
            <person name="Garfield D.A."/>
            <person name="Garvin B.E."/>
            <person name="Gibson G."/>
            <person name="Gilbert D."/>
            <person name="Gnerre S."/>
            <person name="Godfrey J."/>
            <person name="Good R."/>
            <person name="Gotea V."/>
            <person name="Gravely B."/>
            <person name="Greenberg A.J."/>
            <person name="Griffiths-Jones S."/>
            <person name="Gross S."/>
            <person name="Guigo R."/>
            <person name="Gustafson E.A."/>
            <person name="Haerty W."/>
            <person name="Hahn M.W."/>
            <person name="Halligan D.L."/>
            <person name="Halpern A.L."/>
            <person name="Halter G.M."/>
            <person name="Han M.V."/>
            <person name="Heger A."/>
            <person name="Hillier L."/>
            <person name="Hinrichs A.S."/>
            <person name="Holmes I."/>
            <person name="Hoskins R.A."/>
            <person name="Hubisz M.J."/>
            <person name="Hultmark D."/>
            <person name="Huntley M.A."/>
            <person name="Jaffe D.B."/>
            <person name="Jagadeeshan S."/>
            <person name="Jeck W.R."/>
            <person name="Johnson J."/>
            <person name="Jones C.D."/>
            <person name="Jordan W.C."/>
            <person name="Karpen G.H."/>
            <person name="Kataoka E."/>
            <person name="Keightley P.D."/>
            <person name="Kheradpour P."/>
            <person name="Kirkness E.F."/>
            <person name="Koerich L.B."/>
            <person name="Kristiansen K."/>
            <person name="Kudrna D."/>
            <person name="Kulathinal R.J."/>
            <person name="Kumar S."/>
            <person name="Kwok R."/>
            <person name="Lander E."/>
            <person name="Langley C.H."/>
            <person name="Lapoint R."/>
            <person name="Lazzaro B.P."/>
            <person name="Lee S.J."/>
            <person name="Levesque L."/>
            <person name="Li R."/>
            <person name="Lin C.F."/>
            <person name="Lin M.F."/>
            <person name="Lindblad-Toh K."/>
            <person name="Llopart A."/>
            <person name="Long M."/>
            <person name="Low L."/>
            <person name="Lozovsky E."/>
            <person name="Lu J."/>
            <person name="Luo M."/>
            <person name="Machado C.A."/>
            <person name="Makalowski W."/>
            <person name="Marzo M."/>
            <person name="Matsuda M."/>
            <person name="Matzkin L."/>
            <person name="McAllister B."/>
            <person name="McBride C.S."/>
            <person name="McKernan B."/>
            <person name="McKernan K."/>
            <person name="Mendez-Lago M."/>
            <person name="Minx P."/>
            <person name="Mollenhauer M.U."/>
            <person name="Montooth K."/>
            <person name="Mount S.M."/>
            <person name="Mu X."/>
            <person name="Myers E."/>
            <person name="Negre B."/>
            <person name="Newfeld S."/>
            <person name="Nielsen R."/>
            <person name="Noor M.A."/>
            <person name="O'Grady P."/>
            <person name="Pachter L."/>
            <person name="Papaceit M."/>
            <person name="Parisi M.J."/>
            <person name="Parisi M."/>
            <person name="Parts L."/>
            <person name="Pedersen J.S."/>
            <person name="Pesole G."/>
            <person name="Phillippy A.M."/>
            <person name="Ponting C.P."/>
            <person name="Pop M."/>
            <person name="Porcelli D."/>
            <person name="Powell J.R."/>
            <person name="Prohaska S."/>
            <person name="Pruitt K."/>
            <person name="Puig M."/>
            <person name="Quesneville H."/>
            <person name="Ram K.R."/>
            <person name="Rand D."/>
            <person name="Rasmussen M.D."/>
            <person name="Reed L.K."/>
            <person name="Reenan R."/>
            <person name="Reily A."/>
            <person name="Remington K.A."/>
            <person name="Rieger T.T."/>
            <person name="Ritchie M.G."/>
            <person name="Robin C."/>
            <person name="Rogers Y.H."/>
            <person name="Rohde C."/>
            <person name="Rozas J."/>
            <person name="Rubenfield M.J."/>
            <person name="Ruiz A."/>
            <person name="Russo S."/>
            <person name="Salzberg S.L."/>
            <person name="Sanchez-Gracia A."/>
            <person name="Saranga D.J."/>
            <person name="Sato H."/>
            <person name="Schaeffer S.W."/>
            <person name="Schatz M.C."/>
            <person name="Schlenke T."/>
            <person name="Schwartz R."/>
            <person name="Segarra C."/>
            <person name="Singh R.S."/>
            <person name="Sirot L."/>
            <person name="Sirota M."/>
            <person name="Sisneros N.B."/>
            <person name="Smith C.D."/>
            <person name="Smith T.F."/>
            <person name="Spieth J."/>
            <person name="Stage D.E."/>
            <person name="Stark A."/>
            <person name="Stephan W."/>
            <person name="Strausberg R.L."/>
            <person name="Strempel S."/>
            <person name="Sturgill D."/>
            <person name="Sutton G."/>
            <person name="Sutton G.G."/>
            <person name="Tao W."/>
            <person name="Teichmann S."/>
            <person name="Tobari Y.N."/>
            <person name="Tomimura Y."/>
            <person name="Tsolas J.M."/>
            <person name="Valente V.L."/>
            <person name="Venter E."/>
            <person name="Venter J.C."/>
            <person name="Vicario S."/>
            <person name="Vieira F.G."/>
            <person name="Vilella A.J."/>
            <person name="Villasante A."/>
            <person name="Walenz B."/>
            <person name="Wang J."/>
            <person name="Wasserman M."/>
            <person name="Watts T."/>
            <person name="Wilson D."/>
            <person name="Wilson R.K."/>
            <person name="Wing R.A."/>
            <person name="Wolfner M.F."/>
            <person name="Wong A."/>
            <person name="Wong G.K."/>
            <person name="Wu C.I."/>
            <person name="Wu G."/>
            <person name="Yamamoto D."/>
            <person name="Yang H.P."/>
            <person name="Yang S.P."/>
            <person name="Yorke J.A."/>
            <person name="Yoshida K."/>
            <person name="Zdobnov E."/>
            <person name="Zhang P."/>
            <person name="Zhang Y."/>
            <person name="Zimin A.V."/>
            <person name="Baldwin J."/>
            <person name="Abdouelleil A."/>
            <person name="Abdulkadir J."/>
            <person name="Abebe A."/>
            <person name="Abera B."/>
            <person name="Abreu J."/>
            <person name="Acer S.C."/>
            <person name="Aftuck L."/>
            <person name="Alexander A."/>
            <person name="An P."/>
            <person name="Anderson E."/>
            <person name="Anderson S."/>
            <person name="Arachi H."/>
            <person name="Azer M."/>
            <person name="Bachantsang P."/>
            <person name="Barry A."/>
            <person name="Bayul T."/>
            <person name="Berlin A."/>
            <person name="Bessette D."/>
            <person name="Bloom T."/>
            <person name="Blye J."/>
            <person name="Boguslavskiy L."/>
            <person name="Bonnet C."/>
            <person name="Boukhgalter B."/>
            <person name="Bourzgui I."/>
            <person name="Brown A."/>
            <person name="Cahill P."/>
            <person name="Channer S."/>
            <person name="Cheshatsang Y."/>
            <person name="Chuda L."/>
            <person name="Citroen M."/>
            <person name="Collymore A."/>
            <person name="Cooke P."/>
            <person name="Costello M."/>
            <person name="D'Aco K."/>
            <person name="Daza R."/>
            <person name="De Haan G."/>
            <person name="DeGray S."/>
            <person name="DeMaso C."/>
            <person name="Dhargay N."/>
            <person name="Dooley K."/>
            <person name="Dooley E."/>
            <person name="Doricent M."/>
            <person name="Dorje P."/>
            <person name="Dorjee K."/>
            <person name="Dupes A."/>
            <person name="Elong R."/>
            <person name="Falk J."/>
            <person name="Farina A."/>
            <person name="Faro S."/>
            <person name="Ferguson D."/>
            <person name="Fisher S."/>
            <person name="Foley C.D."/>
            <person name="Franke A."/>
            <person name="Friedrich D."/>
            <person name="Gadbois L."/>
            <person name="Gearin G."/>
            <person name="Gearin C.R."/>
            <person name="Giannoukos G."/>
            <person name="Goode T."/>
            <person name="Graham J."/>
            <person name="Grandbois E."/>
            <person name="Grewal S."/>
            <person name="Gyaltsen K."/>
            <person name="Hafez N."/>
            <person name="Hagos B."/>
            <person name="Hall J."/>
            <person name="Henson C."/>
            <person name="Hollinger A."/>
            <person name="Honan T."/>
            <person name="Huard M.D."/>
            <person name="Hughes L."/>
            <person name="Hurhula B."/>
            <person name="Husby M.E."/>
            <person name="Kamat A."/>
            <person name="Kanga B."/>
            <person name="Kashin S."/>
            <person name="Khazanovich D."/>
            <person name="Kisner P."/>
            <person name="Lance K."/>
            <person name="Lara M."/>
            <person name="Lee W."/>
            <person name="Lennon N."/>
            <person name="Letendre F."/>
            <person name="LeVine R."/>
            <person name="Lipovsky A."/>
            <person name="Liu X."/>
            <person name="Liu J."/>
            <person name="Liu S."/>
            <person name="Lokyitsang T."/>
            <person name="Lokyitsang Y."/>
            <person name="Lubonja R."/>
            <person name="Lui A."/>
            <person name="MacDonald P."/>
            <person name="Magnisalis V."/>
            <person name="Maru K."/>
            <person name="Matthews C."/>
            <person name="McCusker W."/>
            <person name="McDonough S."/>
            <person name="Mehta T."/>
            <person name="Meldrim J."/>
            <person name="Meneus L."/>
            <person name="Mihai O."/>
            <person name="Mihalev A."/>
            <person name="Mihova T."/>
            <person name="Mittelman R."/>
            <person name="Mlenga V."/>
            <person name="Montmayeur A."/>
            <person name="Mulrain L."/>
            <person name="Navidi A."/>
            <person name="Naylor J."/>
            <person name="Negash T."/>
            <person name="Nguyen T."/>
            <person name="Nguyen N."/>
            <person name="Nicol R."/>
            <person name="Norbu C."/>
            <person name="Norbu N."/>
            <person name="Novod N."/>
            <person name="O'Neill B."/>
            <person name="Osman S."/>
            <person name="Markiewicz E."/>
            <person name="Oyono O.L."/>
            <person name="Patti C."/>
            <person name="Phunkhang P."/>
            <person name="Pierre F."/>
            <person name="Priest M."/>
            <person name="Raghuraman S."/>
            <person name="Rege F."/>
            <person name="Reyes R."/>
            <person name="Rise C."/>
            <person name="Rogov P."/>
            <person name="Ross K."/>
            <person name="Ryan E."/>
            <person name="Settipalli S."/>
            <person name="Shea T."/>
            <person name="Sherpa N."/>
            <person name="Shi L."/>
            <person name="Shih D."/>
            <person name="Sparrow T."/>
            <person name="Spaulding J."/>
            <person name="Stalker J."/>
            <person name="Stange-Thomann N."/>
            <person name="Stavropoulos S."/>
            <person name="Stone C."/>
            <person name="Strader C."/>
            <person name="Tesfaye S."/>
            <person name="Thomson T."/>
            <person name="Thoulutsang Y."/>
            <person name="Thoulutsang D."/>
            <person name="Topham K."/>
            <person name="Topping I."/>
            <person name="Tsamla T."/>
            <person name="Vassiliev H."/>
            <person name="Vo A."/>
            <person name="Wangchuk T."/>
            <person name="Wangdi T."/>
            <person name="Weiand M."/>
            <person name="Wilkinson J."/>
            <person name="Wilson A."/>
            <person name="Yadav S."/>
            <person name="Young G."/>
            <person name="Yu Q."/>
            <person name="Zembek L."/>
            <person name="Zhong D."/>
            <person name="Zimmer A."/>
            <person name="Zwirko Z."/>
            <person name="Jaffe D.B."/>
            <person name="Alvarez P."/>
            <person name="Brockman W."/>
            <person name="Butler J."/>
            <person name="Chin C."/>
            <person name="Gnerre S."/>
            <person name="Grabherr M."/>
            <person name="Kleber M."/>
            <person name="Mauceli E."/>
            <person name="MacCallum I."/>
        </authorList>
    </citation>
    <scope>NUCLEOTIDE SEQUENCE [LARGE SCALE GENOMIC DNA]</scope>
    <source>
        <strain evidence="5">Tucson 14030-0811.24</strain>
    </source>
</reference>
<sequence length="1308" mass="153844">MDNYVVRKATLDDIEPIIGLIHSSNAKWIGNIRPKYSDKCRIFQNYQNQRLLVLLRGTHTVLAYAEIRNYPAIHALASKGWMKWLSHRYCLDIPISWLNTLFLNFCIYRSEYADCLTILLREAFFCEPRIVYLISVKNPDVQQHAYYVESFDDLAKYAIIYYPRDFDINNNVNTQCLYIIYRFSRLMMNRITYRKALAEDNDDIIDIHKYELPEMHQELGDYYIAEEIMRTDENAHKTFLVVAELVNQSQETETAGFLWLSTDLDLLYLIQHYDLENFGNLVKSDQEDSLYLEELIVSFIQPKADASLFTRDALDDLDATTIFGGLPRYDSGMSVASTAKVQLSSIHGTIVETITPNKFYMRESIYLKLKNIFDKLHNLDYYISEEVKSLNLFYNSGNRSIPPGPKAIENASNVFLLKFIAARKDFPLQRLFSCLGAMFCAYPDRDYCIMLISNTEKLTRTHAEFLKYFIPVAPRPSKLTSLDDLYITHRSTMFGEISLYALEEEDATVIRNMILGSAEPFQSVTSSDASSCSFSYASKINEYAQVEHEWQIVNEIIKDVLFNKLSEFYFYTIRCGNSTKPAKENTIIGFVILRRFYNHHELFYHYHLPKYEDHLTHSRAEIISLKLQPLFHMSSETIFRHLARETNFFDFYFIYSRASDEFTNDLKSMMMLIEANPMKKSSITINLSRHEEYCSGNVDLPKHNFYKDHLIIFRNKLNPPKWFGNTNKLVIIGYGEECKAFLRQLVFQWNSKDHKNSDTYTCLCRVQVTVIYLPGRVEADHDCQFRCPYCADFYNCFMNYRNGSCYVRDATTRMDLRYFVHFVPGIVDTVNREQKFVKLKSSCQIHYDTLILMNAMKYSLRNEVPNPDPYTLNPCNFIQINCRLDKFMLFYKVCVLLEEMPRQHMILVYGSNIETYECISFLLDHGVSPSRLILVRPHIPVLSAEDDKLKNPYRDRNVQFVLDEILDDSGINVYENLQFVQWVEYTDTNFIMEVIFEEYASRKRVLIDCDVFISFDEGIHTNWMTLQWITKAGIEVKNNRIQVNKNYQTNDPHIYAVGQFIEMWDNPNYQYQYTSERELAKKLMYILNIWTKPVGFEYKFSQPTFYQALLPLNYHFTKVTMPRRYMSSTLSSVYSCFMTTYLNNTFCRVSLTNNFIVDEIVVVTKDTTRLDFLEFFCGKHEALLNNLRARYNAHTIPCFLKFFQEPWTELLMHENFDDLQKQNRDILKPIAVSNTLSSQKLSRTAIQDMAQKEFLDINKRVLEQTLLTFLRDHRNDFNHEFALPEDYCQSRNNANTNNCTANEARRKS</sequence>
<proteinExistence type="predicted"/>
<dbReference type="Pfam" id="PF23150">
    <property type="entry name" value="CFAP61_dimer"/>
    <property type="match status" value="1"/>
</dbReference>
<dbReference type="EMBL" id="CH963849">
    <property type="protein sequence ID" value="EDW74304.1"/>
    <property type="molecule type" value="Genomic_DNA"/>
</dbReference>
<dbReference type="GO" id="GO:0016491">
    <property type="term" value="F:oxidoreductase activity"/>
    <property type="evidence" value="ECO:0007669"/>
    <property type="project" value="InterPro"/>
</dbReference>
<dbReference type="PhylomeDB" id="B4MQB5"/>
<protein>
    <submittedName>
        <fullName evidence="4">GK21450</fullName>
    </submittedName>
</protein>
<dbReference type="Pfam" id="PF16092">
    <property type="entry name" value="CFAP61_N"/>
    <property type="match status" value="1"/>
</dbReference>
<gene>
    <name evidence="4" type="primary">Dwil\GK21450</name>
    <name evidence="4" type="ORF">Dwil_GK21450</name>
</gene>
<dbReference type="OMA" id="WFLIAVR"/>
<dbReference type="Pfam" id="PF07992">
    <property type="entry name" value="Pyr_redox_2"/>
    <property type="match status" value="1"/>
</dbReference>
<keyword evidence="5" id="KW-1185">Reference proteome</keyword>
<dbReference type="InterPro" id="IPR032151">
    <property type="entry name" value="CFAP61_N"/>
</dbReference>
<dbReference type="InParanoid" id="B4MQB5"/>
<dbReference type="FunCoup" id="B4MQB5">
    <property type="interactions" value="1"/>
</dbReference>
<dbReference type="InterPro" id="IPR038884">
    <property type="entry name" value="CFAP61"/>
</dbReference>
<dbReference type="InterPro" id="IPR023753">
    <property type="entry name" value="FAD/NAD-binding_dom"/>
</dbReference>
<evidence type="ECO:0000313" key="4">
    <source>
        <dbReference type="EMBL" id="EDW74304.1"/>
    </source>
</evidence>
<evidence type="ECO:0000259" key="2">
    <source>
        <dbReference type="Pfam" id="PF16092"/>
    </source>
</evidence>
<feature type="domain" description="FAD/NAD(P)-binding" evidence="1">
    <location>
        <begin position="904"/>
        <end position="1061"/>
    </location>
</feature>
<evidence type="ECO:0000259" key="3">
    <source>
        <dbReference type="Pfam" id="PF23150"/>
    </source>
</evidence>
<dbReference type="Proteomes" id="UP000007798">
    <property type="component" value="Unassembled WGS sequence"/>
</dbReference>
<dbReference type="SUPFAM" id="SSF51905">
    <property type="entry name" value="FAD/NAD(P)-binding domain"/>
    <property type="match status" value="1"/>
</dbReference>